<accession>A0A0C3BP14</accession>
<evidence type="ECO:0000313" key="3">
    <source>
        <dbReference type="Proteomes" id="UP000054166"/>
    </source>
</evidence>
<dbReference type="InParanoid" id="A0A0C3BP14"/>
<keyword evidence="3" id="KW-1185">Reference proteome</keyword>
<feature type="compositionally biased region" description="Polar residues" evidence="1">
    <location>
        <begin position="294"/>
        <end position="312"/>
    </location>
</feature>
<feature type="region of interest" description="Disordered" evidence="1">
    <location>
        <begin position="197"/>
        <end position="320"/>
    </location>
</feature>
<proteinExistence type="predicted"/>
<evidence type="ECO:0000256" key="1">
    <source>
        <dbReference type="SAM" id="MobiDB-lite"/>
    </source>
</evidence>
<gene>
    <name evidence="2" type="ORF">PILCRDRAFT_770926</name>
</gene>
<feature type="compositionally biased region" description="Polar residues" evidence="1">
    <location>
        <begin position="100"/>
        <end position="115"/>
    </location>
</feature>
<feature type="region of interest" description="Disordered" evidence="1">
    <location>
        <begin position="32"/>
        <end position="128"/>
    </location>
</feature>
<feature type="compositionally biased region" description="Polar residues" evidence="1">
    <location>
        <begin position="264"/>
        <end position="283"/>
    </location>
</feature>
<evidence type="ECO:0000313" key="2">
    <source>
        <dbReference type="EMBL" id="KIM88213.1"/>
    </source>
</evidence>
<reference evidence="3" key="2">
    <citation type="submission" date="2015-01" db="EMBL/GenBank/DDBJ databases">
        <title>Evolutionary Origins and Diversification of the Mycorrhizal Mutualists.</title>
        <authorList>
            <consortium name="DOE Joint Genome Institute"/>
            <consortium name="Mycorrhizal Genomics Consortium"/>
            <person name="Kohler A."/>
            <person name="Kuo A."/>
            <person name="Nagy L.G."/>
            <person name="Floudas D."/>
            <person name="Copeland A."/>
            <person name="Barry K.W."/>
            <person name="Cichocki N."/>
            <person name="Veneault-Fourrey C."/>
            <person name="LaButti K."/>
            <person name="Lindquist E.A."/>
            <person name="Lipzen A."/>
            <person name="Lundell T."/>
            <person name="Morin E."/>
            <person name="Murat C."/>
            <person name="Riley R."/>
            <person name="Ohm R."/>
            <person name="Sun H."/>
            <person name="Tunlid A."/>
            <person name="Henrissat B."/>
            <person name="Grigoriev I.V."/>
            <person name="Hibbett D.S."/>
            <person name="Martin F."/>
        </authorList>
    </citation>
    <scope>NUCLEOTIDE SEQUENCE [LARGE SCALE GENOMIC DNA]</scope>
    <source>
        <strain evidence="3">F 1598</strain>
    </source>
</reference>
<dbReference type="HOGENOM" id="CLU_322907_0_0_1"/>
<feature type="compositionally biased region" description="Low complexity" evidence="1">
    <location>
        <begin position="221"/>
        <end position="231"/>
    </location>
</feature>
<feature type="compositionally biased region" description="Low complexity" evidence="1">
    <location>
        <begin position="618"/>
        <end position="631"/>
    </location>
</feature>
<reference evidence="2 3" key="1">
    <citation type="submission" date="2014-04" db="EMBL/GenBank/DDBJ databases">
        <authorList>
            <consortium name="DOE Joint Genome Institute"/>
            <person name="Kuo A."/>
            <person name="Tarkka M."/>
            <person name="Buscot F."/>
            <person name="Kohler A."/>
            <person name="Nagy L.G."/>
            <person name="Floudas D."/>
            <person name="Copeland A."/>
            <person name="Barry K.W."/>
            <person name="Cichocki N."/>
            <person name="Veneault-Fourrey C."/>
            <person name="LaButti K."/>
            <person name="Lindquist E.A."/>
            <person name="Lipzen A."/>
            <person name="Lundell T."/>
            <person name="Morin E."/>
            <person name="Murat C."/>
            <person name="Sun H."/>
            <person name="Tunlid A."/>
            <person name="Henrissat B."/>
            <person name="Grigoriev I.V."/>
            <person name="Hibbett D.S."/>
            <person name="Martin F."/>
            <person name="Nordberg H.P."/>
            <person name="Cantor M.N."/>
            <person name="Hua S.X."/>
        </authorList>
    </citation>
    <scope>NUCLEOTIDE SEQUENCE [LARGE SCALE GENOMIC DNA]</scope>
    <source>
        <strain evidence="2 3">F 1598</strain>
    </source>
</reference>
<dbReference type="EMBL" id="KN832977">
    <property type="protein sequence ID" value="KIM88213.1"/>
    <property type="molecule type" value="Genomic_DNA"/>
</dbReference>
<name>A0A0C3BP14_PILCF</name>
<feature type="region of interest" description="Disordered" evidence="1">
    <location>
        <begin position="678"/>
        <end position="728"/>
    </location>
</feature>
<dbReference type="AlphaFoldDB" id="A0A0C3BP14"/>
<organism evidence="2 3">
    <name type="scientific">Piloderma croceum (strain F 1598)</name>
    <dbReference type="NCBI Taxonomy" id="765440"/>
    <lineage>
        <taxon>Eukaryota</taxon>
        <taxon>Fungi</taxon>
        <taxon>Dikarya</taxon>
        <taxon>Basidiomycota</taxon>
        <taxon>Agaricomycotina</taxon>
        <taxon>Agaricomycetes</taxon>
        <taxon>Agaricomycetidae</taxon>
        <taxon>Atheliales</taxon>
        <taxon>Atheliaceae</taxon>
        <taxon>Piloderma</taxon>
    </lineage>
</organism>
<sequence>MVPQGTESRVGHGEVEQLDIISAQCARASPLAFSRAMSTSDSKGPRKPVKATYAHKRSRNTKAQPSLSSPLEVLGDQPGPDLTRNEMTRRMLKRSRHVGQPTTYDAEQDLNQQQVPERRSKRIKRSNVPAIGSHGQLEFSMSLNDLRPVDPTDAAQFQTPLGEEHIHPSLVMKPLVPEQMSPLPIANRILSRRSSKNLKENSAVSRLSNSREGELASPFASRHSSTNSSPRSKSRPKSKLPTKSNPNLKSRSKSKSRNARPALTTKSHSIASSHTGYDSTSHPNPLHQRHEPNFTMNHSSHPSPFRNGQNPNPMIRNRYPSSHTLTQIPKQDWLVPPRALNRTRTPDDIDMHTPPDFGVIIAGSEIGNSSFLADLPMAFSTPLPTKKSNLASDNGVYASGDGLDLYVSVRSGLSSPSIVDELRPSRTHAPGFGLVHGNNGDLDDVVMDDAPSSARPRRALHISGNSIISSSGDFTMGPVSISATSSSTTAAAALKNTNIDKNRNEKLNETDSLFHVADGSLQEPSPIARKPRSKLKQSMVAHEIAYTTTSAPAPASDPLTGRVRSPSFIDELMASKVPIVTPVSSPKPPPMAESPESVLKEMFDDMGLDADADGPNKSSAAPLARARSLDSPATIQVDPTAVHKGTQKARRTRDRAGTIRASDYQQTKAPLIVKSTITNDGTSVPHAHVRRTRSGTVVGPRAPDTIISPTPAIARHPRTGSSSQAQIQSQYDTHTQSQGLATPAEGIEIDIDIESDDELLLKVPGWIDEDLEYLGPQTHKFHSRALDPQADGESDDDLLLTGKWRDAYGGVREGAMELRQNIRWLKYYIAIPAFGSAWEVEMSEGTRWCVEVKEVPHGKAQKATRVTNSLIFLRFKWGLRDTIGVKIMNDISILGV</sequence>
<protein>
    <submittedName>
        <fullName evidence="2">Uncharacterized protein</fullName>
    </submittedName>
</protein>
<dbReference type="Proteomes" id="UP000054166">
    <property type="component" value="Unassembled WGS sequence"/>
</dbReference>
<feature type="compositionally biased region" description="Polar residues" evidence="1">
    <location>
        <begin position="719"/>
        <end position="728"/>
    </location>
</feature>
<dbReference type="OrthoDB" id="3055857at2759"/>
<feature type="compositionally biased region" description="Basic residues" evidence="1">
    <location>
        <begin position="45"/>
        <end position="60"/>
    </location>
</feature>
<feature type="region of interest" description="Disordered" evidence="1">
    <location>
        <begin position="610"/>
        <end position="656"/>
    </location>
</feature>